<dbReference type="OrthoDB" id="2624050at2"/>
<evidence type="ECO:0000313" key="7">
    <source>
        <dbReference type="Proteomes" id="UP000294641"/>
    </source>
</evidence>
<proteinExistence type="predicted"/>
<dbReference type="InterPro" id="IPR029787">
    <property type="entry name" value="Nucleotide_cyclase"/>
</dbReference>
<evidence type="ECO:0000259" key="3">
    <source>
        <dbReference type="PROSITE" id="PS50887"/>
    </source>
</evidence>
<dbReference type="Pfam" id="PF13426">
    <property type="entry name" value="PAS_9"/>
    <property type="match status" value="1"/>
</dbReference>
<evidence type="ECO:0000313" key="4">
    <source>
        <dbReference type="EMBL" id="STX09782.1"/>
    </source>
</evidence>
<dbReference type="Pfam" id="PF00990">
    <property type="entry name" value="GGDEF"/>
    <property type="match status" value="1"/>
</dbReference>
<dbReference type="PROSITE" id="PS50113">
    <property type="entry name" value="PAC"/>
    <property type="match status" value="1"/>
</dbReference>
<dbReference type="InterPro" id="IPR035965">
    <property type="entry name" value="PAS-like_dom_sf"/>
</dbReference>
<dbReference type="NCBIfam" id="TIGR00229">
    <property type="entry name" value="sensory_box"/>
    <property type="match status" value="1"/>
</dbReference>
<dbReference type="NCBIfam" id="TIGR00254">
    <property type="entry name" value="GGDEF"/>
    <property type="match status" value="1"/>
</dbReference>
<keyword evidence="4" id="KW-0378">Hydrolase</keyword>
<dbReference type="CDD" id="cd01948">
    <property type="entry name" value="EAL"/>
    <property type="match status" value="1"/>
</dbReference>
<dbReference type="RefSeq" id="WP_109349091.1">
    <property type="nucleotide sequence ID" value="NZ_BJUE01000008.1"/>
</dbReference>
<dbReference type="CDD" id="cd00130">
    <property type="entry name" value="PAS"/>
    <property type="match status" value="1"/>
</dbReference>
<dbReference type="InterPro" id="IPR000014">
    <property type="entry name" value="PAS"/>
</dbReference>
<dbReference type="SUPFAM" id="SSF141868">
    <property type="entry name" value="EAL domain-like"/>
    <property type="match status" value="1"/>
</dbReference>
<dbReference type="CDD" id="cd01949">
    <property type="entry name" value="GGDEF"/>
    <property type="match status" value="1"/>
</dbReference>
<dbReference type="Proteomes" id="UP000294641">
    <property type="component" value="Unassembled WGS sequence"/>
</dbReference>
<dbReference type="Gene3D" id="3.30.450.20">
    <property type="entry name" value="PAS domain"/>
    <property type="match status" value="1"/>
</dbReference>
<dbReference type="SMART" id="SM00052">
    <property type="entry name" value="EAL"/>
    <property type="match status" value="1"/>
</dbReference>
<dbReference type="EC" id="3.1.4.52" evidence="4"/>
<dbReference type="EMBL" id="UGNP01000001">
    <property type="protein sequence ID" value="STX09782.1"/>
    <property type="molecule type" value="Genomic_DNA"/>
</dbReference>
<keyword evidence="7" id="KW-1185">Reference proteome</keyword>
<dbReference type="AlphaFoldDB" id="A0A8B4QAQ9"/>
<feature type="domain" description="PAC" evidence="1">
    <location>
        <begin position="93"/>
        <end position="145"/>
    </location>
</feature>
<dbReference type="Gene3D" id="3.20.20.450">
    <property type="entry name" value="EAL domain"/>
    <property type="match status" value="1"/>
</dbReference>
<reference evidence="5 7" key="2">
    <citation type="submission" date="2019-03" db="EMBL/GenBank/DDBJ databases">
        <title>Genomic Encyclopedia of Type Strains, Phase IV (KMG-IV): sequencing the most valuable type-strain genomes for metagenomic binning, comparative biology and taxonomic classification.</title>
        <authorList>
            <person name="Goeker M."/>
        </authorList>
    </citation>
    <scope>NUCLEOTIDE SEQUENCE [LARGE SCALE GENOMIC DNA]</scope>
    <source>
        <strain evidence="5 7">DSM 20580</strain>
    </source>
</reference>
<dbReference type="SMART" id="SM00267">
    <property type="entry name" value="GGDEF"/>
    <property type="match status" value="1"/>
</dbReference>
<evidence type="ECO:0000313" key="6">
    <source>
        <dbReference type="Proteomes" id="UP000254330"/>
    </source>
</evidence>
<evidence type="ECO:0000259" key="1">
    <source>
        <dbReference type="PROSITE" id="PS50113"/>
    </source>
</evidence>
<dbReference type="InterPro" id="IPR000700">
    <property type="entry name" value="PAS-assoc_C"/>
</dbReference>
<dbReference type="PROSITE" id="PS50883">
    <property type="entry name" value="EAL"/>
    <property type="match status" value="1"/>
</dbReference>
<sequence>MDILMDATLELLDSSKLDEMQHKDIISAIDQSIIVAITNAQGQIISVNKQFCEISKYSVTELIGQNHRIINSGYHSKMFFKKMWQTISSGKIWNGEICNRAKDGNLYWVQTVIVPFINEFGKPYQYISIRTDITEQKNAQRFEHLAYHDELTGLKNRRKLRMTYDQMIKYNSTSEDAFLLISINRFKRINEGFGHHVGDLFLVTVAKFLDDLVSINGTVFQYLGDQFAVICKTIDYHKIVNLILQRFNDIFIVDKFEFFSSVSIGVHPSIRTIGNFDEVIRTTDIALSHAKEKKGNYFIEYDENMNYRLEDQIILEKKLRDAIKNRAFDLYYQPKYDVRSKEIREVEALIRWFDPVSGWIPPSEFIDFAEQLGLMSVIGEYVLETACKQAVYWQKTQNKNIKISVNISPLHLKERNFIMNLKKIMERTGCPAELLEIEITENSLLHNTGLIERTFDRLKKIGISIALDDFGKGFSSLSYLKNFPIDTLKIDQTFVMGLKEDTNDENMVRAIIGLAKIFNMKVVAEGVETCSEKMIIERADCDFLQGYFFSKPLPSHKIEHLFKKEFS</sequence>
<feature type="domain" description="EAL" evidence="2">
    <location>
        <begin position="312"/>
        <end position="566"/>
    </location>
</feature>
<dbReference type="InterPro" id="IPR052155">
    <property type="entry name" value="Biofilm_reg_signaling"/>
</dbReference>
<dbReference type="InterPro" id="IPR035919">
    <property type="entry name" value="EAL_sf"/>
</dbReference>
<dbReference type="SUPFAM" id="SSF55785">
    <property type="entry name" value="PYP-like sensor domain (PAS domain)"/>
    <property type="match status" value="1"/>
</dbReference>
<name>A0A8B4QAQ9_9BACL</name>
<comment type="caution">
    <text evidence="4">The sequence shown here is derived from an EMBL/GenBank/DDBJ whole genome shotgun (WGS) entry which is preliminary data.</text>
</comment>
<dbReference type="InterPro" id="IPR000160">
    <property type="entry name" value="GGDEF_dom"/>
</dbReference>
<dbReference type="InterPro" id="IPR001610">
    <property type="entry name" value="PAC"/>
</dbReference>
<feature type="domain" description="GGDEF" evidence="3">
    <location>
        <begin position="174"/>
        <end position="303"/>
    </location>
</feature>
<protein>
    <submittedName>
        <fullName evidence="4">Cyclic di-GMP phosphodiesterase Gmr</fullName>
        <ecNumber evidence="4">3.1.4.52</ecNumber>
    </submittedName>
    <submittedName>
        <fullName evidence="5">PAS domain S-box-containing protein/diguanylate cyclase (GGDEF)-like protein</fullName>
    </submittedName>
</protein>
<dbReference type="InterPro" id="IPR001633">
    <property type="entry name" value="EAL_dom"/>
</dbReference>
<dbReference type="PROSITE" id="PS50887">
    <property type="entry name" value="GGDEF"/>
    <property type="match status" value="1"/>
</dbReference>
<dbReference type="EMBL" id="SNZG01000007">
    <property type="protein sequence ID" value="TDR40950.1"/>
    <property type="molecule type" value="Genomic_DNA"/>
</dbReference>
<dbReference type="PANTHER" id="PTHR44757">
    <property type="entry name" value="DIGUANYLATE CYCLASE DGCP"/>
    <property type="match status" value="1"/>
</dbReference>
<dbReference type="PANTHER" id="PTHR44757:SF2">
    <property type="entry name" value="BIOFILM ARCHITECTURE MAINTENANCE PROTEIN MBAA"/>
    <property type="match status" value="1"/>
</dbReference>
<organism evidence="4 6">
    <name type="scientific">Kurthia zopfii</name>
    <dbReference type="NCBI Taxonomy" id="1650"/>
    <lineage>
        <taxon>Bacteria</taxon>
        <taxon>Bacillati</taxon>
        <taxon>Bacillota</taxon>
        <taxon>Bacilli</taxon>
        <taxon>Bacillales</taxon>
        <taxon>Caryophanaceae</taxon>
        <taxon>Kurthia</taxon>
    </lineage>
</organism>
<reference evidence="4 6" key="1">
    <citation type="submission" date="2018-06" db="EMBL/GenBank/DDBJ databases">
        <authorList>
            <consortium name="Pathogen Informatics"/>
            <person name="Doyle S."/>
        </authorList>
    </citation>
    <scope>NUCLEOTIDE SEQUENCE [LARGE SCALE GENOMIC DNA]</scope>
    <source>
        <strain evidence="4 6">NCTC10597</strain>
    </source>
</reference>
<dbReference type="SUPFAM" id="SSF55073">
    <property type="entry name" value="Nucleotide cyclase"/>
    <property type="match status" value="1"/>
</dbReference>
<gene>
    <name evidence="4" type="primary">gmr_2</name>
    <name evidence="5" type="ORF">DFR61_10767</name>
    <name evidence="4" type="ORF">NCTC10597_01481</name>
</gene>
<dbReference type="GO" id="GO:0071111">
    <property type="term" value="F:cyclic-guanylate-specific phosphodiesterase activity"/>
    <property type="evidence" value="ECO:0007669"/>
    <property type="project" value="UniProtKB-EC"/>
</dbReference>
<accession>A0A8B4QAQ9</accession>
<dbReference type="Pfam" id="PF00563">
    <property type="entry name" value="EAL"/>
    <property type="match status" value="1"/>
</dbReference>
<evidence type="ECO:0000259" key="2">
    <source>
        <dbReference type="PROSITE" id="PS50883"/>
    </source>
</evidence>
<dbReference type="Gene3D" id="3.30.70.270">
    <property type="match status" value="1"/>
</dbReference>
<dbReference type="Proteomes" id="UP000254330">
    <property type="component" value="Unassembled WGS sequence"/>
</dbReference>
<dbReference type="InterPro" id="IPR043128">
    <property type="entry name" value="Rev_trsase/Diguanyl_cyclase"/>
</dbReference>
<dbReference type="SMART" id="SM00086">
    <property type="entry name" value="PAC"/>
    <property type="match status" value="1"/>
</dbReference>
<evidence type="ECO:0000313" key="5">
    <source>
        <dbReference type="EMBL" id="TDR40950.1"/>
    </source>
</evidence>